<keyword evidence="1" id="KW-0812">Transmembrane</keyword>
<evidence type="ECO:0000256" key="1">
    <source>
        <dbReference type="SAM" id="Phobius"/>
    </source>
</evidence>
<keyword evidence="3" id="KW-1185">Reference proteome</keyword>
<feature type="transmembrane region" description="Helical" evidence="1">
    <location>
        <begin position="107"/>
        <end position="127"/>
    </location>
</feature>
<gene>
    <name evidence="2" type="ORF">MQP27_44650</name>
</gene>
<sequence>MTALLVGVFLVVHGLLHPGVWTAPQQQPGGAPAPFAPGHSWLLTSAGVAAAPARAAALALAWYTALVYAVAGGGVMAGSGWWPTAALLAASSALVLKVVWFDPWLSVGVLLDVGVITAVAASWPASLY</sequence>
<evidence type="ECO:0008006" key="4">
    <source>
        <dbReference type="Google" id="ProtNLM"/>
    </source>
</evidence>
<evidence type="ECO:0000313" key="3">
    <source>
        <dbReference type="Proteomes" id="UP001165269"/>
    </source>
</evidence>
<reference evidence="2" key="1">
    <citation type="submission" date="2022-03" db="EMBL/GenBank/DDBJ databases">
        <title>Streptomyces 7R015 and 7R016 isolated from Barleria lupulina in Thailand.</title>
        <authorList>
            <person name="Kanchanasin P."/>
            <person name="Phongsopitanun W."/>
            <person name="Tanasupawat S."/>
        </authorList>
    </citation>
    <scope>NUCLEOTIDE SEQUENCE</scope>
    <source>
        <strain evidence="2">7R015</strain>
    </source>
</reference>
<dbReference type="EMBL" id="JALDAY010000018">
    <property type="protein sequence ID" value="MCI3278180.1"/>
    <property type="molecule type" value="Genomic_DNA"/>
</dbReference>
<organism evidence="2 3">
    <name type="scientific">Streptomyces cylindrosporus</name>
    <dbReference type="NCBI Taxonomy" id="2927583"/>
    <lineage>
        <taxon>Bacteria</taxon>
        <taxon>Bacillati</taxon>
        <taxon>Actinomycetota</taxon>
        <taxon>Actinomycetes</taxon>
        <taxon>Kitasatosporales</taxon>
        <taxon>Streptomycetaceae</taxon>
        <taxon>Streptomyces</taxon>
    </lineage>
</organism>
<keyword evidence="1" id="KW-1133">Transmembrane helix</keyword>
<keyword evidence="1" id="KW-0472">Membrane</keyword>
<evidence type="ECO:0000313" key="2">
    <source>
        <dbReference type="EMBL" id="MCI3278180.1"/>
    </source>
</evidence>
<protein>
    <recommendedName>
        <fullName evidence="4">Integral membrane protein</fullName>
    </recommendedName>
</protein>
<dbReference type="RefSeq" id="WP_242776564.1">
    <property type="nucleotide sequence ID" value="NZ_JALDAY010000018.1"/>
</dbReference>
<proteinExistence type="predicted"/>
<comment type="caution">
    <text evidence="2">The sequence shown here is derived from an EMBL/GenBank/DDBJ whole genome shotgun (WGS) entry which is preliminary data.</text>
</comment>
<accession>A0ABS9YLN6</accession>
<name>A0ABS9YLN6_9ACTN</name>
<feature type="transmembrane region" description="Helical" evidence="1">
    <location>
        <begin position="46"/>
        <end position="69"/>
    </location>
</feature>
<dbReference type="Proteomes" id="UP001165269">
    <property type="component" value="Unassembled WGS sequence"/>
</dbReference>